<protein>
    <recommendedName>
        <fullName evidence="2">DNA polymerase III, delta prime subunit</fullName>
    </recommendedName>
</protein>
<dbReference type="EMBL" id="AJWY01003501">
    <property type="protein sequence ID" value="EKC75163.1"/>
    <property type="molecule type" value="Genomic_DNA"/>
</dbReference>
<evidence type="ECO:0000313" key="1">
    <source>
        <dbReference type="EMBL" id="EKC75163.1"/>
    </source>
</evidence>
<organism evidence="1">
    <name type="scientific">human gut metagenome</name>
    <dbReference type="NCBI Taxonomy" id="408170"/>
    <lineage>
        <taxon>unclassified sequences</taxon>
        <taxon>metagenomes</taxon>
        <taxon>organismal metagenomes</taxon>
    </lineage>
</organism>
<comment type="caution">
    <text evidence="1">The sequence shown here is derived from an EMBL/GenBank/DDBJ whole genome shotgun (WGS) entry which is preliminary data.</text>
</comment>
<proteinExistence type="predicted"/>
<dbReference type="AlphaFoldDB" id="K1TZ49"/>
<feature type="non-terminal residue" evidence="1">
    <location>
        <position position="1"/>
    </location>
</feature>
<dbReference type="Pfam" id="PF13177">
    <property type="entry name" value="DNA_pol3_delta2"/>
    <property type="match status" value="1"/>
</dbReference>
<evidence type="ECO:0008006" key="2">
    <source>
        <dbReference type="Google" id="ProtNLM"/>
    </source>
</evidence>
<sequence>AVVIESRDSEKAMNLAVFLSMYAVCTEPVKPCGHCEQCHKAKNKAHADIKYVELPNDRKQNSIEQMREIIGDSVIKPNEADAKVYISLLPTQGFRTSFKTRF</sequence>
<name>K1TZ49_9ZZZZ</name>
<reference evidence="1" key="1">
    <citation type="journal article" date="2013" name="Environ. Microbiol.">
        <title>Microbiota from the distal guts of lean and obese adolescents exhibit partial functional redundancy besides clear differences in community structure.</title>
        <authorList>
            <person name="Ferrer M."/>
            <person name="Ruiz A."/>
            <person name="Lanza F."/>
            <person name="Haange S.B."/>
            <person name="Oberbach A."/>
            <person name="Till H."/>
            <person name="Bargiela R."/>
            <person name="Campoy C."/>
            <person name="Segura M.T."/>
            <person name="Richter M."/>
            <person name="von Bergen M."/>
            <person name="Seifert J."/>
            <person name="Suarez A."/>
        </authorList>
    </citation>
    <scope>NUCLEOTIDE SEQUENCE</scope>
</reference>
<dbReference type="InterPro" id="IPR027417">
    <property type="entry name" value="P-loop_NTPase"/>
</dbReference>
<dbReference type="Gene3D" id="3.40.50.300">
    <property type="entry name" value="P-loop containing nucleotide triphosphate hydrolases"/>
    <property type="match status" value="1"/>
</dbReference>
<gene>
    <name evidence="1" type="ORF">LEA_05360</name>
</gene>
<accession>K1TZ49</accession>